<reference evidence="1 2" key="1">
    <citation type="submission" date="2016-02" db="EMBL/GenBank/DDBJ databases">
        <authorList>
            <consortium name="Pathogen Informatics"/>
        </authorList>
    </citation>
    <scope>NUCLEOTIDE SEQUENCE [LARGE SCALE GENOMIC DNA]</scope>
    <source>
        <strain evidence="1 2">RC20</strain>
    </source>
</reference>
<proteinExistence type="predicted"/>
<keyword evidence="2" id="KW-1185">Reference proteome</keyword>
<evidence type="ECO:0000313" key="2">
    <source>
        <dbReference type="Proteomes" id="UP000069632"/>
    </source>
</evidence>
<protein>
    <submittedName>
        <fullName evidence="1">Uncharacterized protein</fullName>
    </submittedName>
</protein>
<name>A0A128EKI5_9BACT</name>
<gene>
    <name evidence="1" type="ORF">ERS672216_01915</name>
</gene>
<dbReference type="EMBL" id="FIZP01000022">
    <property type="protein sequence ID" value="CZE49439.1"/>
    <property type="molecule type" value="Genomic_DNA"/>
</dbReference>
<sequence>MAKVDNLDGLLKELCKPIESLDVIENFKNIYGEDNVKWLPKYSLIIEAFNSAAENWDFCKTVDENLSKLIGNITQILAIEVATSKLKFKSNITISIVENILDDIGINLGNTTQKLYDLTQDIEHYFTRRSNISIQFVKDYDNLSDIENNEAKAINLVNNFYTRKVYYVR</sequence>
<dbReference type="Proteomes" id="UP000069632">
    <property type="component" value="Unassembled WGS sequence"/>
</dbReference>
<evidence type="ECO:0000313" key="1">
    <source>
        <dbReference type="EMBL" id="CZE49439.1"/>
    </source>
</evidence>
<organism evidence="1 2">
    <name type="scientific">Campylobacter geochelonis</name>
    <dbReference type="NCBI Taxonomy" id="1780362"/>
    <lineage>
        <taxon>Bacteria</taxon>
        <taxon>Pseudomonadati</taxon>
        <taxon>Campylobacterota</taxon>
        <taxon>Epsilonproteobacteria</taxon>
        <taxon>Campylobacterales</taxon>
        <taxon>Campylobacteraceae</taxon>
        <taxon>Campylobacter</taxon>
    </lineage>
</organism>
<accession>A0A128EKI5</accession>
<dbReference type="RefSeq" id="WP_075540608.1">
    <property type="nucleotide sequence ID" value="NZ_CP053844.1"/>
</dbReference>
<dbReference type="AlphaFoldDB" id="A0A128EKI5"/>